<evidence type="ECO:0000256" key="9">
    <source>
        <dbReference type="ARBA" id="ARBA00022576"/>
    </source>
</evidence>
<dbReference type="Pfam" id="PF01063">
    <property type="entry name" value="Aminotran_4"/>
    <property type="match status" value="1"/>
</dbReference>
<reference evidence="15 16" key="1">
    <citation type="submission" date="2018-12" db="EMBL/GenBank/DDBJ databases">
        <authorList>
            <consortium name="Pathogen Informatics"/>
        </authorList>
    </citation>
    <scope>NUCLEOTIDE SEQUENCE [LARGE SCALE GENOMIC DNA]</scope>
    <source>
        <strain evidence="15 16">NCTC8284</strain>
    </source>
</reference>
<dbReference type="Proteomes" id="UP000278733">
    <property type="component" value="Chromosome"/>
</dbReference>
<dbReference type="InterPro" id="IPR033939">
    <property type="entry name" value="BCAT_family"/>
</dbReference>
<evidence type="ECO:0000256" key="12">
    <source>
        <dbReference type="ARBA" id="ARBA00048212"/>
    </source>
</evidence>
<evidence type="ECO:0000256" key="3">
    <source>
        <dbReference type="ARBA" id="ARBA00004824"/>
    </source>
</evidence>
<dbReference type="InterPro" id="IPR043131">
    <property type="entry name" value="BCAT-like_N"/>
</dbReference>
<dbReference type="UniPathway" id="UPA00047">
    <property type="reaction ID" value="UER00058"/>
</dbReference>
<dbReference type="PANTHER" id="PTHR42825">
    <property type="entry name" value="AMINO ACID AMINOTRANSFERASE"/>
    <property type="match status" value="1"/>
</dbReference>
<dbReference type="GO" id="GO:0052656">
    <property type="term" value="F:L-isoleucine-2-oxoglutarate transaminase activity"/>
    <property type="evidence" value="ECO:0007669"/>
    <property type="project" value="RHEA"/>
</dbReference>
<accession>A0A448MMN2</accession>
<name>A0A448MMN2_9PAST</name>
<dbReference type="GO" id="GO:0009097">
    <property type="term" value="P:isoleucine biosynthetic process"/>
    <property type="evidence" value="ECO:0007669"/>
    <property type="project" value="UniProtKB-UniPathway"/>
</dbReference>
<dbReference type="EC" id="2.6.1.42" evidence="7"/>
<dbReference type="Gene3D" id="3.30.470.10">
    <property type="match status" value="1"/>
</dbReference>
<dbReference type="GO" id="GO:0052654">
    <property type="term" value="F:L-leucine-2-oxoglutarate transaminase activity"/>
    <property type="evidence" value="ECO:0007669"/>
    <property type="project" value="RHEA"/>
</dbReference>
<dbReference type="GO" id="GO:0052655">
    <property type="term" value="F:L-valine-2-oxoglutarate transaminase activity"/>
    <property type="evidence" value="ECO:0007669"/>
    <property type="project" value="RHEA"/>
</dbReference>
<evidence type="ECO:0000256" key="5">
    <source>
        <dbReference type="ARBA" id="ARBA00005072"/>
    </source>
</evidence>
<comment type="catalytic activity">
    <reaction evidence="14">
        <text>L-leucine + 2-oxoglutarate = 4-methyl-2-oxopentanoate + L-glutamate</text>
        <dbReference type="Rhea" id="RHEA:18321"/>
        <dbReference type="ChEBI" id="CHEBI:16810"/>
        <dbReference type="ChEBI" id="CHEBI:17865"/>
        <dbReference type="ChEBI" id="CHEBI:29985"/>
        <dbReference type="ChEBI" id="CHEBI:57427"/>
        <dbReference type="EC" id="2.6.1.42"/>
    </reaction>
</comment>
<dbReference type="PANTHER" id="PTHR42825:SF2">
    <property type="entry name" value="BRANCHED-CHAIN-AMINO-ACID AMINOTRANSFERASE 3, CHLOROPLASTIC-RELATED"/>
    <property type="match status" value="1"/>
</dbReference>
<dbReference type="InterPro" id="IPR043132">
    <property type="entry name" value="BCAT-like_C"/>
</dbReference>
<comment type="catalytic activity">
    <reaction evidence="13">
        <text>L-isoleucine + 2-oxoglutarate = (S)-3-methyl-2-oxopentanoate + L-glutamate</text>
        <dbReference type="Rhea" id="RHEA:24801"/>
        <dbReference type="ChEBI" id="CHEBI:16810"/>
        <dbReference type="ChEBI" id="CHEBI:29985"/>
        <dbReference type="ChEBI" id="CHEBI:35146"/>
        <dbReference type="ChEBI" id="CHEBI:58045"/>
        <dbReference type="EC" id="2.6.1.42"/>
    </reaction>
</comment>
<dbReference type="AlphaFoldDB" id="A0A448MMN2"/>
<comment type="pathway">
    <text evidence="4">Amino-acid biosynthesis; L-valine biosynthesis; L-valine from pyruvate: step 4/4.</text>
</comment>
<dbReference type="InterPro" id="IPR005786">
    <property type="entry name" value="B_amino_transII"/>
</dbReference>
<dbReference type="InterPro" id="IPR036038">
    <property type="entry name" value="Aminotransferase-like"/>
</dbReference>
<sequence length="285" mass="31651">MFEGLKAYRCKDGSINLFRPQENAKRMQRTADRLLMPQVPTELFVRACKEVVKANEEWLAPYGSGATLYLRPFLIGVGENIGVKAAPEFIFSVFCCPVGAYFKGGLTPSNFITTEYDRAAPMGTGGVKVGGNYAASLLPHELAAEQGTAERKFADAIYLDPKTHTKIEEVGAANFFGITKDNKFITPISESILPSITNTLCSILRKNVWVWKPLKEMCISISLINLSKPVLVVQRRSFHLLAVFNIKTNSTYSIPKPKWDLLPINFTMSSPVFNSVILKHRKAGL</sequence>
<dbReference type="KEGG" id="rpne:NCTC8284_01525"/>
<comment type="cofactor">
    <cofactor evidence="1">
        <name>pyridoxal 5'-phosphate</name>
        <dbReference type="ChEBI" id="CHEBI:597326"/>
    </cofactor>
</comment>
<keyword evidence="11" id="KW-0663">Pyridoxal phosphate</keyword>
<dbReference type="SUPFAM" id="SSF56752">
    <property type="entry name" value="D-aminoacid aminotransferase-like PLP-dependent enzymes"/>
    <property type="match status" value="1"/>
</dbReference>
<dbReference type="STRING" id="758.GCA_000730685_01073"/>
<evidence type="ECO:0000256" key="6">
    <source>
        <dbReference type="ARBA" id="ARBA00009320"/>
    </source>
</evidence>
<dbReference type="GO" id="GO:0009098">
    <property type="term" value="P:L-leucine biosynthetic process"/>
    <property type="evidence" value="ECO:0007669"/>
    <property type="project" value="UniProtKB-UniPathway"/>
</dbReference>
<dbReference type="UniPathway" id="UPA00048">
    <property type="reaction ID" value="UER00073"/>
</dbReference>
<dbReference type="InterPro" id="IPR001544">
    <property type="entry name" value="Aminotrans_IV"/>
</dbReference>
<dbReference type="EMBL" id="LR134405">
    <property type="protein sequence ID" value="VEH66359.1"/>
    <property type="molecule type" value="Genomic_DNA"/>
</dbReference>
<comment type="function">
    <text evidence="2">Acts on leucine, isoleucine and valine.</text>
</comment>
<keyword evidence="10 15" id="KW-0808">Transferase</keyword>
<organism evidence="15 16">
    <name type="scientific">Rodentibacter pneumotropicus</name>
    <dbReference type="NCBI Taxonomy" id="758"/>
    <lineage>
        <taxon>Bacteria</taxon>
        <taxon>Pseudomonadati</taxon>
        <taxon>Pseudomonadota</taxon>
        <taxon>Gammaproteobacteria</taxon>
        <taxon>Pasteurellales</taxon>
        <taxon>Pasteurellaceae</taxon>
        <taxon>Rodentibacter</taxon>
    </lineage>
</organism>
<protein>
    <recommendedName>
        <fullName evidence="8">Branched-chain-amino-acid aminotransferase</fullName>
        <ecNumber evidence="7">2.6.1.42</ecNumber>
    </recommendedName>
</protein>
<dbReference type="CDD" id="cd01557">
    <property type="entry name" value="BCAT_beta_family"/>
    <property type="match status" value="1"/>
</dbReference>
<dbReference type="Gene3D" id="3.20.10.10">
    <property type="entry name" value="D-amino Acid Aminotransferase, subunit A, domain 2"/>
    <property type="match status" value="1"/>
</dbReference>
<dbReference type="GO" id="GO:0009099">
    <property type="term" value="P:L-valine biosynthetic process"/>
    <property type="evidence" value="ECO:0007669"/>
    <property type="project" value="UniProtKB-UniPathway"/>
</dbReference>
<evidence type="ECO:0000256" key="2">
    <source>
        <dbReference type="ARBA" id="ARBA00003109"/>
    </source>
</evidence>
<evidence type="ECO:0000256" key="14">
    <source>
        <dbReference type="ARBA" id="ARBA00049229"/>
    </source>
</evidence>
<evidence type="ECO:0000313" key="15">
    <source>
        <dbReference type="EMBL" id="VEH66359.1"/>
    </source>
</evidence>
<keyword evidence="9 15" id="KW-0032">Aminotransferase</keyword>
<evidence type="ECO:0000313" key="16">
    <source>
        <dbReference type="Proteomes" id="UP000278733"/>
    </source>
</evidence>
<proteinExistence type="inferred from homology"/>
<evidence type="ECO:0000256" key="13">
    <source>
        <dbReference type="ARBA" id="ARBA00048798"/>
    </source>
</evidence>
<dbReference type="NCBIfam" id="TIGR01123">
    <property type="entry name" value="ilvE_II"/>
    <property type="match status" value="1"/>
</dbReference>
<evidence type="ECO:0000256" key="11">
    <source>
        <dbReference type="ARBA" id="ARBA00022898"/>
    </source>
</evidence>
<dbReference type="UniPathway" id="UPA00049">
    <property type="reaction ID" value="UER00062"/>
</dbReference>
<comment type="pathway">
    <text evidence="3">Amino-acid biosynthesis; L-isoleucine biosynthesis; L-isoleucine from 2-oxobutanoate: step 4/4.</text>
</comment>
<evidence type="ECO:0000256" key="7">
    <source>
        <dbReference type="ARBA" id="ARBA00013053"/>
    </source>
</evidence>
<gene>
    <name evidence="15" type="primary">ilvE_1</name>
    <name evidence="15" type="ORF">NCTC8284_01525</name>
</gene>
<evidence type="ECO:0000256" key="1">
    <source>
        <dbReference type="ARBA" id="ARBA00001933"/>
    </source>
</evidence>
<evidence type="ECO:0000256" key="4">
    <source>
        <dbReference type="ARBA" id="ARBA00004931"/>
    </source>
</evidence>
<comment type="pathway">
    <text evidence="5">Amino-acid biosynthesis; L-leucine biosynthesis; L-leucine from 3-methyl-2-oxobutanoate: step 4/4.</text>
</comment>
<comment type="similarity">
    <text evidence="6">Belongs to the class-IV pyridoxal-phosphate-dependent aminotransferase family.</text>
</comment>
<evidence type="ECO:0000256" key="8">
    <source>
        <dbReference type="ARBA" id="ARBA00018179"/>
    </source>
</evidence>
<evidence type="ECO:0000256" key="10">
    <source>
        <dbReference type="ARBA" id="ARBA00022679"/>
    </source>
</evidence>
<comment type="catalytic activity">
    <reaction evidence="12">
        <text>L-valine + 2-oxoglutarate = 3-methyl-2-oxobutanoate + L-glutamate</text>
        <dbReference type="Rhea" id="RHEA:24813"/>
        <dbReference type="ChEBI" id="CHEBI:11851"/>
        <dbReference type="ChEBI" id="CHEBI:16810"/>
        <dbReference type="ChEBI" id="CHEBI:29985"/>
        <dbReference type="ChEBI" id="CHEBI:57762"/>
        <dbReference type="EC" id="2.6.1.42"/>
    </reaction>
</comment>